<protein>
    <recommendedName>
        <fullName evidence="2">histidine kinase</fullName>
        <ecNumber evidence="2">2.7.13.3</ecNumber>
    </recommendedName>
</protein>
<dbReference type="InterPro" id="IPR005467">
    <property type="entry name" value="His_kinase_dom"/>
</dbReference>
<dbReference type="InterPro" id="IPR036097">
    <property type="entry name" value="HisK_dim/P_sf"/>
</dbReference>
<dbReference type="CDD" id="cd17546">
    <property type="entry name" value="REC_hyHK_CKI1_RcsC-like"/>
    <property type="match status" value="1"/>
</dbReference>
<keyword evidence="9" id="KW-1185">Reference proteome</keyword>
<feature type="modified residue" description="4-aspartylphosphate" evidence="4">
    <location>
        <position position="474"/>
    </location>
</feature>
<organism evidence="8 9">
    <name type="scientific">Albidovulum sediminis</name>
    <dbReference type="NCBI Taxonomy" id="3066345"/>
    <lineage>
        <taxon>Bacteria</taxon>
        <taxon>Pseudomonadati</taxon>
        <taxon>Pseudomonadota</taxon>
        <taxon>Alphaproteobacteria</taxon>
        <taxon>Rhodobacterales</taxon>
        <taxon>Paracoccaceae</taxon>
        <taxon>Albidovulum</taxon>
    </lineage>
</organism>
<dbReference type="InterPro" id="IPR011006">
    <property type="entry name" value="CheY-like_superfamily"/>
</dbReference>
<dbReference type="PANTHER" id="PTHR45339">
    <property type="entry name" value="HYBRID SIGNAL TRANSDUCTION HISTIDINE KINASE J"/>
    <property type="match status" value="1"/>
</dbReference>
<dbReference type="SMART" id="SM00448">
    <property type="entry name" value="REC"/>
    <property type="match status" value="1"/>
</dbReference>
<keyword evidence="5" id="KW-0472">Membrane</keyword>
<dbReference type="SUPFAM" id="SSF47384">
    <property type="entry name" value="Homodimeric domain of signal transducing histidine kinase"/>
    <property type="match status" value="1"/>
</dbReference>
<evidence type="ECO:0000256" key="4">
    <source>
        <dbReference type="PROSITE-ProRule" id="PRU00169"/>
    </source>
</evidence>
<comment type="catalytic activity">
    <reaction evidence="1">
        <text>ATP + protein L-histidine = ADP + protein N-phospho-L-histidine.</text>
        <dbReference type="EC" id="2.7.13.3"/>
    </reaction>
</comment>
<evidence type="ECO:0000256" key="3">
    <source>
        <dbReference type="ARBA" id="ARBA00022553"/>
    </source>
</evidence>
<dbReference type="PROSITE" id="PS50109">
    <property type="entry name" value="HIS_KIN"/>
    <property type="match status" value="1"/>
</dbReference>
<dbReference type="Gene3D" id="3.40.50.2300">
    <property type="match status" value="1"/>
</dbReference>
<dbReference type="SMART" id="SM00388">
    <property type="entry name" value="HisKA"/>
    <property type="match status" value="1"/>
</dbReference>
<accession>A0ABT2NMP0</accession>
<feature type="transmembrane region" description="Helical" evidence="5">
    <location>
        <begin position="22"/>
        <end position="40"/>
    </location>
</feature>
<evidence type="ECO:0000256" key="5">
    <source>
        <dbReference type="SAM" id="Phobius"/>
    </source>
</evidence>
<dbReference type="EMBL" id="JAOCQF010000001">
    <property type="protein sequence ID" value="MCT8329986.1"/>
    <property type="molecule type" value="Genomic_DNA"/>
</dbReference>
<evidence type="ECO:0000259" key="6">
    <source>
        <dbReference type="PROSITE" id="PS50109"/>
    </source>
</evidence>
<keyword evidence="3 4" id="KW-0597">Phosphoprotein</keyword>
<evidence type="ECO:0000256" key="2">
    <source>
        <dbReference type="ARBA" id="ARBA00012438"/>
    </source>
</evidence>
<evidence type="ECO:0000313" key="9">
    <source>
        <dbReference type="Proteomes" id="UP001205601"/>
    </source>
</evidence>
<dbReference type="Proteomes" id="UP001205601">
    <property type="component" value="Unassembled WGS sequence"/>
</dbReference>
<feature type="domain" description="Response regulatory" evidence="7">
    <location>
        <begin position="425"/>
        <end position="542"/>
    </location>
</feature>
<feature type="transmembrane region" description="Helical" evidence="5">
    <location>
        <begin position="102"/>
        <end position="120"/>
    </location>
</feature>
<reference evidence="9" key="1">
    <citation type="submission" date="2023-07" db="EMBL/GenBank/DDBJ databases">
        <title>Defluviimonas sediminis sp. nov., isolated from mangrove sediment.</title>
        <authorList>
            <person name="Liu L."/>
            <person name="Li J."/>
            <person name="Huang Y."/>
            <person name="Pan J."/>
            <person name="Li M."/>
        </authorList>
    </citation>
    <scope>NUCLEOTIDE SEQUENCE [LARGE SCALE GENOMIC DNA]</scope>
    <source>
        <strain evidence="9">FT324</strain>
    </source>
</reference>
<dbReference type="Pfam" id="PF00072">
    <property type="entry name" value="Response_reg"/>
    <property type="match status" value="1"/>
</dbReference>
<keyword evidence="5" id="KW-1133">Transmembrane helix</keyword>
<gene>
    <name evidence="8" type="ORF">N5I32_10705</name>
</gene>
<dbReference type="Gene3D" id="1.10.287.130">
    <property type="match status" value="1"/>
</dbReference>
<dbReference type="InterPro" id="IPR003661">
    <property type="entry name" value="HisK_dim/P_dom"/>
</dbReference>
<dbReference type="EC" id="2.7.13.3" evidence="2"/>
<evidence type="ECO:0000313" key="8">
    <source>
        <dbReference type="EMBL" id="MCT8329986.1"/>
    </source>
</evidence>
<comment type="caution">
    <text evidence="8">The sequence shown here is derived from an EMBL/GenBank/DDBJ whole genome shotgun (WGS) entry which is preliminary data.</text>
</comment>
<sequence length="558" mass="60029">MSNQAIWQDAVLRQKDRVFRDLPARQAGIASACILFGFFLPGESVLWVFAACLLSEVAQIWLFRLFTRRPIRAVQAAILGNTFLGVSAFCTMPYWAWQIDMASANTIAILALIGALLNAATVRTIDITHGIAAAMPSAGVLLWLALQDYARSGNLAATAITTISVLVLLAYFLYAMLQSHHAEKVLADARRSAEEASRAKTRFLSAMSHEMRTPLNTILGLSQLLRAEPSVEAARGHASDVEEAGRRLHMLINDALDLAATAEGELKYRPVTSSLRRELEEALALSAAQRRNPDARAVVEIGDDVPELARIDPNLLRKCLGGLSVAVAGASLAPQMHLDCRAVKGARNRLVLRLTATTPGPVAAASPFVDTVGLDLALAFVERIARTMGGRVRFAAEAGAPAAAEIELPYGPVAEPSEGAGTGRHALVVDDISTNRFVIIQLLRSLGMNATEADSGPAALAFLAEKSVDVVLLDMNMPGMDGVETFRRIRATAGSGAIVPVIALTADFLSEQRDRLMDMGLDGYVPKPIDRRVLWAEIEAAVTRPQVDQFGLSIRTRT</sequence>
<dbReference type="SUPFAM" id="SSF52172">
    <property type="entry name" value="CheY-like"/>
    <property type="match status" value="1"/>
</dbReference>
<evidence type="ECO:0000259" key="7">
    <source>
        <dbReference type="PROSITE" id="PS50110"/>
    </source>
</evidence>
<name>A0ABT2NMP0_9RHOB</name>
<dbReference type="CDD" id="cd00082">
    <property type="entry name" value="HisKA"/>
    <property type="match status" value="1"/>
</dbReference>
<feature type="transmembrane region" description="Helical" evidence="5">
    <location>
        <begin position="152"/>
        <end position="174"/>
    </location>
</feature>
<dbReference type="InterPro" id="IPR001789">
    <property type="entry name" value="Sig_transdc_resp-reg_receiver"/>
</dbReference>
<dbReference type="RefSeq" id="WP_261495599.1">
    <property type="nucleotide sequence ID" value="NZ_JAOCQF010000001.1"/>
</dbReference>
<dbReference type="PANTHER" id="PTHR45339:SF6">
    <property type="entry name" value="SENSORY HISTIDINE PROTEIN KINASE"/>
    <property type="match status" value="1"/>
</dbReference>
<feature type="domain" description="Histidine kinase" evidence="6">
    <location>
        <begin position="206"/>
        <end position="412"/>
    </location>
</feature>
<keyword evidence="5" id="KW-0812">Transmembrane</keyword>
<dbReference type="PROSITE" id="PS50110">
    <property type="entry name" value="RESPONSE_REGULATORY"/>
    <property type="match status" value="1"/>
</dbReference>
<evidence type="ECO:0000256" key="1">
    <source>
        <dbReference type="ARBA" id="ARBA00000085"/>
    </source>
</evidence>
<proteinExistence type="predicted"/>
<feature type="transmembrane region" description="Helical" evidence="5">
    <location>
        <begin position="127"/>
        <end position="146"/>
    </location>
</feature>
<dbReference type="Pfam" id="PF00512">
    <property type="entry name" value="HisKA"/>
    <property type="match status" value="1"/>
</dbReference>
<feature type="transmembrane region" description="Helical" evidence="5">
    <location>
        <begin position="78"/>
        <end position="96"/>
    </location>
</feature>